<reference evidence="2 3" key="1">
    <citation type="submission" date="2021-03" db="EMBL/GenBank/DDBJ databases">
        <title>Genomic Encyclopedia of Type Strains, Phase IV (KMG-IV): sequencing the most valuable type-strain genomes for metagenomic binning, comparative biology and taxonomic classification.</title>
        <authorList>
            <person name="Goeker M."/>
        </authorList>
    </citation>
    <scope>NUCLEOTIDE SEQUENCE [LARGE SCALE GENOMIC DNA]</scope>
    <source>
        <strain evidence="2 3">DSM 24004</strain>
    </source>
</reference>
<accession>A0ABS4GH90</accession>
<protein>
    <recommendedName>
        <fullName evidence="4">Regulatory protein YycH domain-containing protein</fullName>
    </recommendedName>
</protein>
<dbReference type="Proteomes" id="UP001519342">
    <property type="component" value="Unassembled WGS sequence"/>
</dbReference>
<keyword evidence="1" id="KW-0812">Transmembrane</keyword>
<dbReference type="EMBL" id="JAGGKS010000009">
    <property type="protein sequence ID" value="MBP1927049.1"/>
    <property type="molecule type" value="Genomic_DNA"/>
</dbReference>
<sequence length="460" mass="54038">MIHQKIKNLILIIMVVACVYLGSYVWLQLPDFLMYDFNEEDNIKEEVIPKTNVWNVIKPFKNIIKYKDNYTVLYSDDKYNLWLKAIDIVTSGFVNYNGSVGINSSVAFPTQYLKFDFPINIPIEVFTDQMKIENNKLNEDIKYIKNIIIDLDNKNSIYIYNGEVTIKIENDKINTENIFSIIEKIDYSKFTKYSFEERIDDEKIQIPVPLEMTALNPVFVQSELDVFDTVYINKIAKDYFKNNYEYVRKSVEVNGNLVYVYRTEKVLKINAEGQLDFYDSNLEFNNNHDIHKSLITAIDFTENFLGFPKDGYLSNIESIQIEGNYGYRFIFSYKILDRPIMFSRVRDNAALQIDVIGDSVVSYNRFIRNIDENQRAYMQNYEIISATEVISKNMQSNEIDDMELKPLKSEKIKDISNIYLGYFDLSRVQKEQVLRVVWVIEVGDKSYIFNAITGALIEEW</sequence>
<evidence type="ECO:0000313" key="3">
    <source>
        <dbReference type="Proteomes" id="UP001519342"/>
    </source>
</evidence>
<proteinExistence type="predicted"/>
<evidence type="ECO:0000313" key="2">
    <source>
        <dbReference type="EMBL" id="MBP1927049.1"/>
    </source>
</evidence>
<dbReference type="PROSITE" id="PS51257">
    <property type="entry name" value="PROKAR_LIPOPROTEIN"/>
    <property type="match status" value="1"/>
</dbReference>
<name>A0ABS4GH90_9FIRM</name>
<gene>
    <name evidence="2" type="ORF">J2Z76_002921</name>
</gene>
<organism evidence="2 3">
    <name type="scientific">Sedimentibacter acidaminivorans</name>
    <dbReference type="NCBI Taxonomy" id="913099"/>
    <lineage>
        <taxon>Bacteria</taxon>
        <taxon>Bacillati</taxon>
        <taxon>Bacillota</taxon>
        <taxon>Tissierellia</taxon>
        <taxon>Sedimentibacter</taxon>
    </lineage>
</organism>
<dbReference type="Gene3D" id="2.40.128.690">
    <property type="entry name" value="YycH protein, domain 3-like"/>
    <property type="match status" value="1"/>
</dbReference>
<keyword evidence="1" id="KW-0472">Membrane</keyword>
<feature type="transmembrane region" description="Helical" evidence="1">
    <location>
        <begin position="9"/>
        <end position="27"/>
    </location>
</feature>
<evidence type="ECO:0000256" key="1">
    <source>
        <dbReference type="SAM" id="Phobius"/>
    </source>
</evidence>
<dbReference type="RefSeq" id="WP_209512764.1">
    <property type="nucleotide sequence ID" value="NZ_JAGGKS010000009.1"/>
</dbReference>
<keyword evidence="1" id="KW-1133">Transmembrane helix</keyword>
<keyword evidence="3" id="KW-1185">Reference proteome</keyword>
<evidence type="ECO:0008006" key="4">
    <source>
        <dbReference type="Google" id="ProtNLM"/>
    </source>
</evidence>
<comment type="caution">
    <text evidence="2">The sequence shown here is derived from an EMBL/GenBank/DDBJ whole genome shotgun (WGS) entry which is preliminary data.</text>
</comment>